<organism evidence="2 3">
    <name type="scientific">Phycomyces blakesleeanus (strain ATCC 8743b / DSM 1359 / FGSC 10004 / NBRC 33097 / NRRL 1555)</name>
    <dbReference type="NCBI Taxonomy" id="763407"/>
    <lineage>
        <taxon>Eukaryota</taxon>
        <taxon>Fungi</taxon>
        <taxon>Fungi incertae sedis</taxon>
        <taxon>Mucoromycota</taxon>
        <taxon>Mucoromycotina</taxon>
        <taxon>Mucoromycetes</taxon>
        <taxon>Mucorales</taxon>
        <taxon>Phycomycetaceae</taxon>
        <taxon>Phycomyces</taxon>
    </lineage>
</organism>
<dbReference type="Proteomes" id="UP000077315">
    <property type="component" value="Unassembled WGS sequence"/>
</dbReference>
<proteinExistence type="predicted"/>
<dbReference type="InterPro" id="IPR036047">
    <property type="entry name" value="F-box-like_dom_sf"/>
</dbReference>
<dbReference type="InParanoid" id="A0A167JSP3"/>
<name>A0A167JSP3_PHYB8</name>
<dbReference type="OrthoDB" id="9970274at2759"/>
<reference evidence="3" key="1">
    <citation type="submission" date="2015-06" db="EMBL/GenBank/DDBJ databases">
        <title>Expansion of signal transduction pathways in fungi by whole-genome duplication.</title>
        <authorList>
            <consortium name="DOE Joint Genome Institute"/>
            <person name="Corrochano L.M."/>
            <person name="Kuo A."/>
            <person name="Marcet-Houben M."/>
            <person name="Polaino S."/>
            <person name="Salamov A."/>
            <person name="Villalobos J.M."/>
            <person name="Alvarez M.I."/>
            <person name="Avalos J."/>
            <person name="Benito E.P."/>
            <person name="Benoit I."/>
            <person name="Burger G."/>
            <person name="Camino L.P."/>
            <person name="Canovas D."/>
            <person name="Cerda-Olmedo E."/>
            <person name="Cheng J.-F."/>
            <person name="Dominguez A."/>
            <person name="Elias M."/>
            <person name="Eslava A.P."/>
            <person name="Glaser F."/>
            <person name="Grimwood J."/>
            <person name="Gutierrez G."/>
            <person name="Heitman J."/>
            <person name="Henrissat B."/>
            <person name="Iturriaga E.A."/>
            <person name="Lang B.F."/>
            <person name="Lavin J.L."/>
            <person name="Lee S."/>
            <person name="Li W."/>
            <person name="Lindquist E."/>
            <person name="Lopez-Garcia S."/>
            <person name="Luque E.M."/>
            <person name="Marcos A.T."/>
            <person name="Martin J."/>
            <person name="McCluskey K."/>
            <person name="Medina H.R."/>
            <person name="Miralles-Duran A."/>
            <person name="Miyazaki A."/>
            <person name="Munoz-Torres E."/>
            <person name="Oguiza J.A."/>
            <person name="Ohm R."/>
            <person name="Olmedo M."/>
            <person name="Orejas M."/>
            <person name="Ortiz-Castellanos L."/>
            <person name="Pisabarro A.G."/>
            <person name="Rodriguez-Romero J."/>
            <person name="Ruiz-Herrera J."/>
            <person name="Ruiz-Vazquez R."/>
            <person name="Sanz C."/>
            <person name="Schackwitz W."/>
            <person name="Schmutz J."/>
            <person name="Shahriari M."/>
            <person name="Shelest E."/>
            <person name="Silva-Franco F."/>
            <person name="Soanes D."/>
            <person name="Syed K."/>
            <person name="Tagua V.G."/>
            <person name="Talbot N.J."/>
            <person name="Thon M."/>
            <person name="De vries R.P."/>
            <person name="Wiebenga A."/>
            <person name="Yadav J.S."/>
            <person name="Braun E.L."/>
            <person name="Baker S."/>
            <person name="Garre V."/>
            <person name="Horwitz B."/>
            <person name="Torres-Martinez S."/>
            <person name="Idnurm A."/>
            <person name="Herrera-Estrella A."/>
            <person name="Gabaldon T."/>
            <person name="Grigoriev I.V."/>
        </authorList>
    </citation>
    <scope>NUCLEOTIDE SEQUENCE [LARGE SCALE GENOMIC DNA]</scope>
    <source>
        <strain evidence="3">NRRL 1555(-)</strain>
    </source>
</reference>
<dbReference type="RefSeq" id="XP_018284667.1">
    <property type="nucleotide sequence ID" value="XM_018438830.1"/>
</dbReference>
<sequence>MLVSTLKQSRIFELPFEIIVLIVSTFSEYDMKNFSMTCHNFRQLSFDQELWKAMYETRFTTDKDTVIKYSANSLWKQNYLKKATLRLSAVDDMEISHMNTEYWETEETESSIYGHVAKLNLVCWFKMIGNLESVPPGEYKVQWRMRVVSNSGWTDSFKFRVSLKEIYDNDPITDDTHCMPFEFYENPTIVGCGWIVITLPGRFVINKKLGFSKVYFSHDDITSPWKYDLQEFDWVRLIPISPTAKYDDSKLYVKIDNYNRMVFVKDDSILGNIYKFQD</sequence>
<dbReference type="Pfam" id="PF12937">
    <property type="entry name" value="F-box-like"/>
    <property type="match status" value="1"/>
</dbReference>
<dbReference type="EMBL" id="KV441001">
    <property type="protein sequence ID" value="OAD66627.1"/>
    <property type="molecule type" value="Genomic_DNA"/>
</dbReference>
<evidence type="ECO:0000313" key="2">
    <source>
        <dbReference type="EMBL" id="OAD66627.1"/>
    </source>
</evidence>
<dbReference type="GeneID" id="28999736"/>
<evidence type="ECO:0000259" key="1">
    <source>
        <dbReference type="PROSITE" id="PS50181"/>
    </source>
</evidence>
<evidence type="ECO:0000313" key="3">
    <source>
        <dbReference type="Proteomes" id="UP000077315"/>
    </source>
</evidence>
<dbReference type="SUPFAM" id="SSF81383">
    <property type="entry name" value="F-box domain"/>
    <property type="match status" value="1"/>
</dbReference>
<dbReference type="Gene3D" id="1.20.1280.50">
    <property type="match status" value="1"/>
</dbReference>
<dbReference type="VEuPathDB" id="FungiDB:PHYBLDRAFT_183766"/>
<dbReference type="InterPro" id="IPR001810">
    <property type="entry name" value="F-box_dom"/>
</dbReference>
<dbReference type="InterPro" id="IPR025886">
    <property type="entry name" value="PP2-like"/>
</dbReference>
<protein>
    <recommendedName>
        <fullName evidence="1">F-box domain-containing protein</fullName>
    </recommendedName>
</protein>
<feature type="domain" description="F-box" evidence="1">
    <location>
        <begin position="8"/>
        <end position="54"/>
    </location>
</feature>
<dbReference type="AlphaFoldDB" id="A0A167JSP3"/>
<dbReference type="PROSITE" id="PS50181">
    <property type="entry name" value="FBOX"/>
    <property type="match status" value="1"/>
</dbReference>
<dbReference type="Pfam" id="PF14299">
    <property type="entry name" value="PP2"/>
    <property type="match status" value="1"/>
</dbReference>
<gene>
    <name evidence="2" type="ORF">PHYBLDRAFT_183766</name>
</gene>
<keyword evidence="3" id="KW-1185">Reference proteome</keyword>
<accession>A0A167JSP3</accession>
<dbReference type="STRING" id="763407.A0A167JSP3"/>